<sequence>MNDTPPFTDADLRTEAARQHANLVDDPDFMGVGEGMEDAYVDSTLNADGEGKTWADLLPYEADRGEAYNAAQRKIHELIPGADLSQWAVDLGADGLEPAEAHLNLGADRPLARIHFAFAPDADEDTRIALVKGVGAAISQFLL</sequence>
<dbReference type="RefSeq" id="WP_010264221.1">
    <property type="nucleotide sequence ID" value="NZ_JAVRET010000024.1"/>
</dbReference>
<evidence type="ECO:0000313" key="1">
    <source>
        <dbReference type="EMBL" id="MDT0409912.1"/>
    </source>
</evidence>
<dbReference type="Proteomes" id="UP001183610">
    <property type="component" value="Unassembled WGS sequence"/>
</dbReference>
<comment type="caution">
    <text evidence="1">The sequence shown here is derived from an EMBL/GenBank/DDBJ whole genome shotgun (WGS) entry which is preliminary data.</text>
</comment>
<gene>
    <name evidence="1" type="ORF">RM698_12725</name>
</gene>
<keyword evidence="2" id="KW-1185">Reference proteome</keyword>
<proteinExistence type="predicted"/>
<reference evidence="2" key="1">
    <citation type="submission" date="2023-07" db="EMBL/GenBank/DDBJ databases">
        <title>30 novel species of actinomycetes from the DSMZ collection.</title>
        <authorList>
            <person name="Nouioui I."/>
        </authorList>
    </citation>
    <scope>NUCLEOTIDE SEQUENCE [LARGE SCALE GENOMIC DNA]</scope>
    <source>
        <strain evidence="2">DSM 41979</strain>
    </source>
</reference>
<name>A0ABU2R0N8_9ACTN</name>
<evidence type="ECO:0000313" key="2">
    <source>
        <dbReference type="Proteomes" id="UP001183610"/>
    </source>
</evidence>
<organism evidence="1 2">
    <name type="scientific">Streptomyces evansiae</name>
    <dbReference type="NCBI Taxonomy" id="3075535"/>
    <lineage>
        <taxon>Bacteria</taxon>
        <taxon>Bacillati</taxon>
        <taxon>Actinomycetota</taxon>
        <taxon>Actinomycetes</taxon>
        <taxon>Kitasatosporales</taxon>
        <taxon>Streptomycetaceae</taxon>
        <taxon>Streptomyces</taxon>
    </lineage>
</organism>
<protein>
    <submittedName>
        <fullName evidence="1">Uncharacterized protein</fullName>
    </submittedName>
</protein>
<dbReference type="EMBL" id="JAVRET010000024">
    <property type="protein sequence ID" value="MDT0409912.1"/>
    <property type="molecule type" value="Genomic_DNA"/>
</dbReference>
<accession>A0ABU2R0N8</accession>